<evidence type="ECO:0000259" key="9">
    <source>
        <dbReference type="Pfam" id="PF01259"/>
    </source>
</evidence>
<feature type="non-terminal residue" evidence="10">
    <location>
        <position position="1"/>
    </location>
</feature>
<name>A0A932FUI8_UNCTE</name>
<proteinExistence type="inferred from homology"/>
<evidence type="ECO:0000256" key="4">
    <source>
        <dbReference type="ARBA" id="ARBA00022598"/>
    </source>
</evidence>
<keyword evidence="5" id="KW-0547">Nucleotide-binding</keyword>
<dbReference type="PANTHER" id="PTHR43599:SF3">
    <property type="entry name" value="SI:DKEY-6E2.2"/>
    <property type="match status" value="1"/>
</dbReference>
<evidence type="ECO:0000313" key="10">
    <source>
        <dbReference type="EMBL" id="MBI2875655.1"/>
    </source>
</evidence>
<dbReference type="AlphaFoldDB" id="A0A932FUI8"/>
<evidence type="ECO:0000256" key="1">
    <source>
        <dbReference type="ARBA" id="ARBA00004672"/>
    </source>
</evidence>
<comment type="caution">
    <text evidence="10">The sequence shown here is derived from an EMBL/GenBank/DDBJ whole genome shotgun (WGS) entry which is preliminary data.</text>
</comment>
<evidence type="ECO:0000256" key="6">
    <source>
        <dbReference type="ARBA" id="ARBA00022755"/>
    </source>
</evidence>
<dbReference type="InterPro" id="IPR033934">
    <property type="entry name" value="SAICAR_synt_PurC"/>
</dbReference>
<dbReference type="PROSITE" id="PS01058">
    <property type="entry name" value="SAICAR_SYNTHETASE_2"/>
    <property type="match status" value="1"/>
</dbReference>
<gene>
    <name evidence="10" type="ORF">HYY20_02100</name>
</gene>
<dbReference type="Pfam" id="PF01259">
    <property type="entry name" value="SAICAR_synt"/>
    <property type="match status" value="1"/>
</dbReference>
<comment type="similarity">
    <text evidence="2">Belongs to the SAICAR synthetase family.</text>
</comment>
<protein>
    <recommendedName>
        <fullName evidence="3">phosphoribosylaminoimidazolesuccinocarboxamide synthase</fullName>
        <ecNumber evidence="3">6.3.2.6</ecNumber>
    </recommendedName>
</protein>
<keyword evidence="7" id="KW-0067">ATP-binding</keyword>
<dbReference type="GO" id="GO:0006164">
    <property type="term" value="P:purine nucleotide biosynthetic process"/>
    <property type="evidence" value="ECO:0007669"/>
    <property type="project" value="UniProtKB-KW"/>
</dbReference>
<dbReference type="PROSITE" id="PS01057">
    <property type="entry name" value="SAICAR_SYNTHETASE_1"/>
    <property type="match status" value="1"/>
</dbReference>
<evidence type="ECO:0000256" key="5">
    <source>
        <dbReference type="ARBA" id="ARBA00022741"/>
    </source>
</evidence>
<dbReference type="GO" id="GO:0005524">
    <property type="term" value="F:ATP binding"/>
    <property type="evidence" value="ECO:0007669"/>
    <property type="project" value="UniProtKB-KW"/>
</dbReference>
<dbReference type="Gene3D" id="3.30.200.20">
    <property type="entry name" value="Phosphorylase Kinase, domain 1"/>
    <property type="match status" value="1"/>
</dbReference>
<dbReference type="InterPro" id="IPR018236">
    <property type="entry name" value="SAICAR_synthetase_CS"/>
</dbReference>
<keyword evidence="6" id="KW-0658">Purine biosynthesis</keyword>
<evidence type="ECO:0000256" key="3">
    <source>
        <dbReference type="ARBA" id="ARBA00012217"/>
    </source>
</evidence>
<dbReference type="Proteomes" id="UP000769766">
    <property type="component" value="Unassembled WGS sequence"/>
</dbReference>
<sequence>LNNQISSTLFQFLEGAGIETHFVRMLGEREMLVKRMEMLPIEVVVRNVVAGSLSQRLGLAEGTPLAGPILEFYYKRDDLGDPMINEYHILVLELATGEEVAKVSALALRINALLQSFLERKGIRLIDAKYEFGRHEGRILLGDEISPDGCRFWDMETQEKMDKDRFRRDLGRVEEVYQEVWQRVCAV</sequence>
<evidence type="ECO:0000256" key="8">
    <source>
        <dbReference type="ARBA" id="ARBA00048475"/>
    </source>
</evidence>
<accession>A0A932FUI8</accession>
<dbReference type="HAMAP" id="MF_00137">
    <property type="entry name" value="SAICAR_synth"/>
    <property type="match status" value="1"/>
</dbReference>
<organism evidence="10 11">
    <name type="scientific">Tectimicrobiota bacterium</name>
    <dbReference type="NCBI Taxonomy" id="2528274"/>
    <lineage>
        <taxon>Bacteria</taxon>
        <taxon>Pseudomonadati</taxon>
        <taxon>Nitrospinota/Tectimicrobiota group</taxon>
        <taxon>Candidatus Tectimicrobiota</taxon>
    </lineage>
</organism>
<dbReference type="EC" id="6.3.2.6" evidence="3"/>
<dbReference type="InterPro" id="IPR050089">
    <property type="entry name" value="SAICAR_synthetase"/>
</dbReference>
<reference evidence="10" key="1">
    <citation type="submission" date="2020-07" db="EMBL/GenBank/DDBJ databases">
        <title>Huge and variable diversity of episymbiotic CPR bacteria and DPANN archaea in groundwater ecosystems.</title>
        <authorList>
            <person name="He C.Y."/>
            <person name="Keren R."/>
            <person name="Whittaker M."/>
            <person name="Farag I.F."/>
            <person name="Doudna J."/>
            <person name="Cate J.H.D."/>
            <person name="Banfield J.F."/>
        </authorList>
    </citation>
    <scope>NUCLEOTIDE SEQUENCE</scope>
    <source>
        <strain evidence="10">NC_groundwater_672_Ag_B-0.1um_62_36</strain>
    </source>
</reference>
<comment type="catalytic activity">
    <reaction evidence="8">
        <text>5-amino-1-(5-phospho-D-ribosyl)imidazole-4-carboxylate + L-aspartate + ATP = (2S)-2-[5-amino-1-(5-phospho-beta-D-ribosyl)imidazole-4-carboxamido]succinate + ADP + phosphate + 2 H(+)</text>
        <dbReference type="Rhea" id="RHEA:22628"/>
        <dbReference type="ChEBI" id="CHEBI:15378"/>
        <dbReference type="ChEBI" id="CHEBI:29991"/>
        <dbReference type="ChEBI" id="CHEBI:30616"/>
        <dbReference type="ChEBI" id="CHEBI:43474"/>
        <dbReference type="ChEBI" id="CHEBI:58443"/>
        <dbReference type="ChEBI" id="CHEBI:77657"/>
        <dbReference type="ChEBI" id="CHEBI:456216"/>
        <dbReference type="EC" id="6.3.2.6"/>
    </reaction>
</comment>
<comment type="pathway">
    <text evidence="1">Purine metabolism; IMP biosynthesis via de novo pathway; 5-amino-1-(5-phospho-D-ribosyl)imidazole-4-carboxamide from 5-amino-1-(5-phospho-D-ribosyl)imidazole-4-carboxylate: step 1/2.</text>
</comment>
<dbReference type="SUPFAM" id="SSF56104">
    <property type="entry name" value="SAICAR synthase-like"/>
    <property type="match status" value="1"/>
</dbReference>
<dbReference type="Gene3D" id="3.30.470.20">
    <property type="entry name" value="ATP-grasp fold, B domain"/>
    <property type="match status" value="1"/>
</dbReference>
<evidence type="ECO:0000256" key="2">
    <source>
        <dbReference type="ARBA" id="ARBA00010190"/>
    </source>
</evidence>
<dbReference type="GO" id="GO:0004639">
    <property type="term" value="F:phosphoribosylaminoimidazolesuccinocarboxamide synthase activity"/>
    <property type="evidence" value="ECO:0007669"/>
    <property type="project" value="UniProtKB-EC"/>
</dbReference>
<evidence type="ECO:0000313" key="11">
    <source>
        <dbReference type="Proteomes" id="UP000769766"/>
    </source>
</evidence>
<dbReference type="GO" id="GO:0009236">
    <property type="term" value="P:cobalamin biosynthetic process"/>
    <property type="evidence" value="ECO:0007669"/>
    <property type="project" value="InterPro"/>
</dbReference>
<keyword evidence="4 10" id="KW-0436">Ligase</keyword>
<evidence type="ECO:0000256" key="7">
    <source>
        <dbReference type="ARBA" id="ARBA00022840"/>
    </source>
</evidence>
<dbReference type="PANTHER" id="PTHR43599">
    <property type="entry name" value="MULTIFUNCTIONAL PROTEIN ADE2"/>
    <property type="match status" value="1"/>
</dbReference>
<dbReference type="EMBL" id="JACPRF010000061">
    <property type="protein sequence ID" value="MBI2875655.1"/>
    <property type="molecule type" value="Genomic_DNA"/>
</dbReference>
<dbReference type="FunFam" id="3.30.470.20:FF:000006">
    <property type="entry name" value="Phosphoribosylaminoimidazole-succinocarboxamide synthase"/>
    <property type="match status" value="1"/>
</dbReference>
<dbReference type="InterPro" id="IPR028923">
    <property type="entry name" value="SAICAR_synt/ADE2_N"/>
</dbReference>
<feature type="domain" description="SAICAR synthetase/ADE2 N-terminal" evidence="9">
    <location>
        <begin position="1"/>
        <end position="183"/>
    </location>
</feature>
<dbReference type="CDD" id="cd01415">
    <property type="entry name" value="SAICAR_synt_PurC"/>
    <property type="match status" value="1"/>
</dbReference>